<dbReference type="Pfam" id="PF01863">
    <property type="entry name" value="YgjP-like"/>
    <property type="match status" value="1"/>
</dbReference>
<dbReference type="OrthoDB" id="9811177at2"/>
<evidence type="ECO:0000259" key="1">
    <source>
        <dbReference type="Pfam" id="PF01863"/>
    </source>
</evidence>
<dbReference type="Proteomes" id="UP000184092">
    <property type="component" value="Unassembled WGS sequence"/>
</dbReference>
<reference evidence="3" key="1">
    <citation type="submission" date="2016-11" db="EMBL/GenBank/DDBJ databases">
        <authorList>
            <person name="Varghese N."/>
            <person name="Submissions S."/>
        </authorList>
    </citation>
    <scope>NUCLEOTIDE SEQUENCE [LARGE SCALE GENOMIC DNA]</scope>
    <source>
        <strain evidence="3">CGMCC 1.2749</strain>
    </source>
</reference>
<dbReference type="Gene3D" id="3.30.2010.10">
    <property type="entry name" value="Metalloproteases ('zincins'), catalytic domain"/>
    <property type="match status" value="1"/>
</dbReference>
<dbReference type="RefSeq" id="WP_073206203.1">
    <property type="nucleotide sequence ID" value="NZ_FRCL01000003.1"/>
</dbReference>
<dbReference type="EMBL" id="FRCL01000003">
    <property type="protein sequence ID" value="SHM22637.1"/>
    <property type="molecule type" value="Genomic_DNA"/>
</dbReference>
<gene>
    <name evidence="2" type="ORF">SAMN05216269_103137</name>
</gene>
<organism evidence="2 3">
    <name type="scientific">Flavobacterium xinjiangense</name>
    <dbReference type="NCBI Taxonomy" id="178356"/>
    <lineage>
        <taxon>Bacteria</taxon>
        <taxon>Pseudomonadati</taxon>
        <taxon>Bacteroidota</taxon>
        <taxon>Flavobacteriia</taxon>
        <taxon>Flavobacteriales</taxon>
        <taxon>Flavobacteriaceae</taxon>
        <taxon>Flavobacterium</taxon>
    </lineage>
</organism>
<protein>
    <recommendedName>
        <fullName evidence="1">YgjP-like metallopeptidase domain-containing protein</fullName>
    </recommendedName>
</protein>
<dbReference type="PANTHER" id="PTHR30399:SF1">
    <property type="entry name" value="UTP PYROPHOSPHATASE"/>
    <property type="match status" value="1"/>
</dbReference>
<dbReference type="CDD" id="cd07344">
    <property type="entry name" value="M48_yhfN_like"/>
    <property type="match status" value="1"/>
</dbReference>
<dbReference type="InterPro" id="IPR002725">
    <property type="entry name" value="YgjP-like_metallopeptidase"/>
</dbReference>
<feature type="domain" description="YgjP-like metallopeptidase" evidence="1">
    <location>
        <begin position="25"/>
        <end position="233"/>
    </location>
</feature>
<accession>A0A1M7H3T6</accession>
<proteinExistence type="predicted"/>
<evidence type="ECO:0000313" key="2">
    <source>
        <dbReference type="EMBL" id="SHM22637.1"/>
    </source>
</evidence>
<dbReference type="AlphaFoldDB" id="A0A1M7H3T6"/>
<dbReference type="STRING" id="178356.SAMN05216269_103137"/>
<name>A0A1M7H3T6_9FLAO</name>
<evidence type="ECO:0000313" key="3">
    <source>
        <dbReference type="Proteomes" id="UP000184092"/>
    </source>
</evidence>
<dbReference type="InterPro" id="IPR053136">
    <property type="entry name" value="UTP_pyrophosphatase-like"/>
</dbReference>
<sequence>MLHSIQKVNYGSKSIEYKLSFAARKSLGIKVLPDGLVKVIAPNDTSIIDINKKVKLKANWILKQQAFFCSYKPNTPERKYVNGETHLYLGRQYKLQIIEDTINEIKIYRGAMIMKTKKTNPEYLEKKLNEWYKEKAIIHFEELLNSSLEKFNKYKIEKPVLDIRLMQKRWGSCTKSGKIILNTELIKAPKGSIEYVVIHELCHLIHHNHNKNFYDLQNSLSPNWEKWKEKLEHALV</sequence>
<keyword evidence="3" id="KW-1185">Reference proteome</keyword>
<dbReference type="PANTHER" id="PTHR30399">
    <property type="entry name" value="UNCHARACTERIZED PROTEIN YGJP"/>
    <property type="match status" value="1"/>
</dbReference>